<reference evidence="5" key="1">
    <citation type="submission" date="2023-07" db="EMBL/GenBank/DDBJ databases">
        <title>Between Cages and Wild: Unraveling the Impact of Captivity on Animal Microbiomes and Antimicrobial Resistance.</title>
        <authorList>
            <person name="Schmartz G.P."/>
            <person name="Rehner J."/>
            <person name="Schuff M.J."/>
            <person name="Becker S.L."/>
            <person name="Kravczyk M."/>
            <person name="Gurevich A."/>
            <person name="Francke R."/>
            <person name="Mueller R."/>
            <person name="Keller V."/>
            <person name="Keller A."/>
        </authorList>
    </citation>
    <scope>NUCLEOTIDE SEQUENCE</scope>
    <source>
        <strain evidence="5">S39M_St_73</strain>
    </source>
</reference>
<dbReference type="EMBL" id="JAUNQW010000012">
    <property type="protein sequence ID" value="MDO5457475.1"/>
    <property type="molecule type" value="Genomic_DNA"/>
</dbReference>
<dbReference type="CDD" id="cd00473">
    <property type="entry name" value="bS6"/>
    <property type="match status" value="1"/>
</dbReference>
<evidence type="ECO:0000256" key="3">
    <source>
        <dbReference type="ARBA" id="ARBA00035294"/>
    </source>
</evidence>
<dbReference type="Pfam" id="PF01250">
    <property type="entry name" value="Ribosomal_S6"/>
    <property type="match status" value="1"/>
</dbReference>
<accession>A0AA43UCJ1</accession>
<gene>
    <name evidence="4 5" type="primary">rpsF</name>
    <name evidence="5" type="ORF">Q4F26_03935</name>
</gene>
<dbReference type="AlphaFoldDB" id="A0AA43UCJ1"/>
<dbReference type="InterPro" id="IPR000529">
    <property type="entry name" value="Ribosomal_bS6"/>
</dbReference>
<organism evidence="5 6">
    <name type="scientific">Atopococcus tabaci</name>
    <dbReference type="NCBI Taxonomy" id="269774"/>
    <lineage>
        <taxon>Bacteria</taxon>
        <taxon>Bacillati</taxon>
        <taxon>Bacillota</taxon>
        <taxon>Bacilli</taxon>
        <taxon>Lactobacillales</taxon>
        <taxon>Carnobacteriaceae</taxon>
        <taxon>Atopococcus</taxon>
    </lineage>
</organism>
<evidence type="ECO:0000256" key="1">
    <source>
        <dbReference type="ARBA" id="ARBA00009512"/>
    </source>
</evidence>
<dbReference type="GO" id="GO:0003735">
    <property type="term" value="F:structural constituent of ribosome"/>
    <property type="evidence" value="ECO:0007669"/>
    <property type="project" value="InterPro"/>
</dbReference>
<dbReference type="GO" id="GO:1990904">
    <property type="term" value="C:ribonucleoprotein complex"/>
    <property type="evidence" value="ECO:0007669"/>
    <property type="project" value="UniProtKB-KW"/>
</dbReference>
<dbReference type="GO" id="GO:0070181">
    <property type="term" value="F:small ribosomal subunit rRNA binding"/>
    <property type="evidence" value="ECO:0007669"/>
    <property type="project" value="TreeGrafter"/>
</dbReference>
<keyword evidence="4" id="KW-0687">Ribonucleoprotein</keyword>
<name>A0AA43UCJ1_9LACT</name>
<dbReference type="PANTHER" id="PTHR21011">
    <property type="entry name" value="MITOCHONDRIAL 28S RIBOSOMAL PROTEIN S6"/>
    <property type="match status" value="1"/>
</dbReference>
<dbReference type="SUPFAM" id="SSF54995">
    <property type="entry name" value="Ribosomal protein S6"/>
    <property type="match status" value="1"/>
</dbReference>
<dbReference type="GO" id="GO:0006412">
    <property type="term" value="P:translation"/>
    <property type="evidence" value="ECO:0007669"/>
    <property type="project" value="UniProtKB-UniRule"/>
</dbReference>
<dbReference type="InterPro" id="IPR020814">
    <property type="entry name" value="Ribosomal_S6_plastid/chlpt"/>
</dbReference>
<keyword evidence="4" id="KW-0694">RNA-binding</keyword>
<keyword evidence="4 5" id="KW-0689">Ribosomal protein</keyword>
<evidence type="ECO:0000256" key="4">
    <source>
        <dbReference type="HAMAP-Rule" id="MF_00360"/>
    </source>
</evidence>
<evidence type="ECO:0000313" key="6">
    <source>
        <dbReference type="Proteomes" id="UP001171751"/>
    </source>
</evidence>
<keyword evidence="4" id="KW-0699">rRNA-binding</keyword>
<dbReference type="NCBIfam" id="TIGR00166">
    <property type="entry name" value="S6"/>
    <property type="match status" value="1"/>
</dbReference>
<dbReference type="Proteomes" id="UP001171751">
    <property type="component" value="Unassembled WGS sequence"/>
</dbReference>
<proteinExistence type="inferred from homology"/>
<evidence type="ECO:0000256" key="2">
    <source>
        <dbReference type="ARBA" id="ARBA00035104"/>
    </source>
</evidence>
<dbReference type="HAMAP" id="MF_00360">
    <property type="entry name" value="Ribosomal_bS6"/>
    <property type="match status" value="1"/>
</dbReference>
<dbReference type="InterPro" id="IPR014717">
    <property type="entry name" value="Transl_elong_EF1B/ribsomal_bS6"/>
</dbReference>
<dbReference type="GO" id="GO:0005737">
    <property type="term" value="C:cytoplasm"/>
    <property type="evidence" value="ECO:0007669"/>
    <property type="project" value="UniProtKB-ARBA"/>
</dbReference>
<dbReference type="GO" id="GO:0005840">
    <property type="term" value="C:ribosome"/>
    <property type="evidence" value="ECO:0007669"/>
    <property type="project" value="UniProtKB-KW"/>
</dbReference>
<comment type="caution">
    <text evidence="5">The sequence shown here is derived from an EMBL/GenBank/DDBJ whole genome shotgun (WGS) entry which is preliminary data.</text>
</comment>
<dbReference type="InterPro" id="IPR035980">
    <property type="entry name" value="Ribosomal_bS6_sf"/>
</dbReference>
<sequence length="99" mass="11804">MRQYEILYIISPEADESQKDALIKRFDEVLTDNGAEISESSDWKKDRFAYEIEDQREGTYHLVYFTASEDSEAINEFDRLARINDNILRHIVVRREDKE</sequence>
<dbReference type="Gene3D" id="3.30.70.60">
    <property type="match status" value="1"/>
</dbReference>
<keyword evidence="6" id="KW-1185">Reference proteome</keyword>
<comment type="similarity">
    <text evidence="1 4">Belongs to the bacterial ribosomal protein bS6 family.</text>
</comment>
<evidence type="ECO:0000313" key="5">
    <source>
        <dbReference type="EMBL" id="MDO5457475.1"/>
    </source>
</evidence>
<protein>
    <recommendedName>
        <fullName evidence="3 4">Small ribosomal subunit protein bS6</fullName>
    </recommendedName>
</protein>
<comment type="function">
    <text evidence="2 4">Binds together with bS18 to 16S ribosomal RNA.</text>
</comment>
<dbReference type="PANTHER" id="PTHR21011:SF1">
    <property type="entry name" value="SMALL RIBOSOMAL SUBUNIT PROTEIN BS6M"/>
    <property type="match status" value="1"/>
</dbReference>